<dbReference type="EMBL" id="BARU01025462">
    <property type="protein sequence ID" value="GAH66719.1"/>
    <property type="molecule type" value="Genomic_DNA"/>
</dbReference>
<accession>X1IKS5</accession>
<evidence type="ECO:0000313" key="1">
    <source>
        <dbReference type="EMBL" id="GAH66719.1"/>
    </source>
</evidence>
<sequence length="161" mass="19537">ILTILSKHIDLIANQKIIENYRKDFRLKNPKRTLSEINKTLMRSSEYRKTLIELLIKCGISEETIEKLKENERRRKNKKFRIDYDNPAYSTIHLWIKKHKPKPIKCEICGKERDLEASNNDHKYSRNLDEWRWLCIPCHRNYDANLRNNQIQIENYIKIKV</sequence>
<proteinExistence type="predicted"/>
<feature type="non-terminal residue" evidence="1">
    <location>
        <position position="1"/>
    </location>
</feature>
<dbReference type="AlphaFoldDB" id="X1IKS5"/>
<organism evidence="1">
    <name type="scientific">marine sediment metagenome</name>
    <dbReference type="NCBI Taxonomy" id="412755"/>
    <lineage>
        <taxon>unclassified sequences</taxon>
        <taxon>metagenomes</taxon>
        <taxon>ecological metagenomes</taxon>
    </lineage>
</organism>
<name>X1IKS5_9ZZZZ</name>
<reference evidence="1" key="1">
    <citation type="journal article" date="2014" name="Front. Microbiol.">
        <title>High frequency of phylogenetically diverse reductive dehalogenase-homologous genes in deep subseafloor sedimentary metagenomes.</title>
        <authorList>
            <person name="Kawai M."/>
            <person name="Futagami T."/>
            <person name="Toyoda A."/>
            <person name="Takaki Y."/>
            <person name="Nishi S."/>
            <person name="Hori S."/>
            <person name="Arai W."/>
            <person name="Tsubouchi T."/>
            <person name="Morono Y."/>
            <person name="Uchiyama I."/>
            <person name="Ito T."/>
            <person name="Fujiyama A."/>
            <person name="Inagaki F."/>
            <person name="Takami H."/>
        </authorList>
    </citation>
    <scope>NUCLEOTIDE SEQUENCE</scope>
    <source>
        <strain evidence="1">Expedition CK06-06</strain>
    </source>
</reference>
<protein>
    <submittedName>
        <fullName evidence="1">Uncharacterized protein</fullName>
    </submittedName>
</protein>
<gene>
    <name evidence="1" type="ORF">S03H2_41020</name>
</gene>
<comment type="caution">
    <text evidence="1">The sequence shown here is derived from an EMBL/GenBank/DDBJ whole genome shotgun (WGS) entry which is preliminary data.</text>
</comment>